<evidence type="ECO:0000313" key="18">
    <source>
        <dbReference type="EMBL" id="WGL15649.1"/>
    </source>
</evidence>
<dbReference type="PROSITE" id="PS01156">
    <property type="entry name" value="TONB_DEPENDENT_REC_2"/>
    <property type="match status" value="1"/>
</dbReference>
<dbReference type="Proteomes" id="UP001236500">
    <property type="component" value="Chromosome"/>
</dbReference>
<keyword evidence="11 12" id="KW-0998">Cell outer membrane</keyword>
<keyword evidence="3 12" id="KW-1134">Transmembrane beta strand</keyword>
<dbReference type="SUPFAM" id="SSF56935">
    <property type="entry name" value="Porins"/>
    <property type="match status" value="1"/>
</dbReference>
<keyword evidence="5 12" id="KW-0812">Transmembrane</keyword>
<dbReference type="InterPro" id="IPR010917">
    <property type="entry name" value="TonB_rcpt_CS"/>
</dbReference>
<dbReference type="PROSITE" id="PS52016">
    <property type="entry name" value="TONB_DEPENDENT_REC_3"/>
    <property type="match status" value="1"/>
</dbReference>
<feature type="domain" description="TonB-dependent receptor plug" evidence="17">
    <location>
        <begin position="43"/>
        <end position="152"/>
    </location>
</feature>
<feature type="signal peptide" evidence="15">
    <location>
        <begin position="1"/>
        <end position="25"/>
    </location>
</feature>
<evidence type="ECO:0000256" key="10">
    <source>
        <dbReference type="ARBA" id="ARBA00023136"/>
    </source>
</evidence>
<evidence type="ECO:0000256" key="1">
    <source>
        <dbReference type="ARBA" id="ARBA00004571"/>
    </source>
</evidence>
<dbReference type="EMBL" id="CP118605">
    <property type="protein sequence ID" value="WGL15649.1"/>
    <property type="molecule type" value="Genomic_DNA"/>
</dbReference>
<dbReference type="InterPro" id="IPR039426">
    <property type="entry name" value="TonB-dep_rcpt-like"/>
</dbReference>
<gene>
    <name evidence="18" type="ORF">PVT68_12820</name>
</gene>
<evidence type="ECO:0000256" key="4">
    <source>
        <dbReference type="ARBA" id="ARBA00022496"/>
    </source>
</evidence>
<evidence type="ECO:0000259" key="16">
    <source>
        <dbReference type="Pfam" id="PF00593"/>
    </source>
</evidence>
<accession>A0ABY8NB68</accession>
<proteinExistence type="inferred from homology"/>
<keyword evidence="9 14" id="KW-0798">TonB box</keyword>
<keyword evidence="4" id="KW-0410">Iron transport</keyword>
<dbReference type="Gene3D" id="2.40.170.20">
    <property type="entry name" value="TonB-dependent receptor, beta-barrel domain"/>
    <property type="match status" value="1"/>
</dbReference>
<comment type="subcellular location">
    <subcellularLocation>
        <location evidence="1 12">Cell outer membrane</location>
        <topology evidence="1 12">Multi-pass membrane protein</topology>
    </subcellularLocation>
</comment>
<keyword evidence="18" id="KW-0675">Receptor</keyword>
<keyword evidence="2 12" id="KW-0813">Transport</keyword>
<feature type="chain" id="PRO_5046133911" evidence="15">
    <location>
        <begin position="26"/>
        <end position="754"/>
    </location>
</feature>
<evidence type="ECO:0000313" key="19">
    <source>
        <dbReference type="Proteomes" id="UP001236500"/>
    </source>
</evidence>
<evidence type="ECO:0000256" key="5">
    <source>
        <dbReference type="ARBA" id="ARBA00022692"/>
    </source>
</evidence>
<evidence type="ECO:0000256" key="6">
    <source>
        <dbReference type="ARBA" id="ARBA00022729"/>
    </source>
</evidence>
<dbReference type="RefSeq" id="WP_280318646.1">
    <property type="nucleotide sequence ID" value="NZ_CP118605.1"/>
</dbReference>
<keyword evidence="7" id="KW-0408">Iron</keyword>
<evidence type="ECO:0000256" key="9">
    <source>
        <dbReference type="ARBA" id="ARBA00023077"/>
    </source>
</evidence>
<evidence type="ECO:0000256" key="7">
    <source>
        <dbReference type="ARBA" id="ARBA00023004"/>
    </source>
</evidence>
<evidence type="ECO:0000256" key="2">
    <source>
        <dbReference type="ARBA" id="ARBA00022448"/>
    </source>
</evidence>
<evidence type="ECO:0000256" key="15">
    <source>
        <dbReference type="SAM" id="SignalP"/>
    </source>
</evidence>
<dbReference type="Pfam" id="PF07715">
    <property type="entry name" value="Plug"/>
    <property type="match status" value="1"/>
</dbReference>
<keyword evidence="19" id="KW-1185">Reference proteome</keyword>
<evidence type="ECO:0000256" key="13">
    <source>
        <dbReference type="PROSITE-ProRule" id="PRU10144"/>
    </source>
</evidence>
<evidence type="ECO:0000256" key="11">
    <source>
        <dbReference type="ARBA" id="ARBA00023237"/>
    </source>
</evidence>
<evidence type="ECO:0000259" key="17">
    <source>
        <dbReference type="Pfam" id="PF07715"/>
    </source>
</evidence>
<evidence type="ECO:0000256" key="12">
    <source>
        <dbReference type="PROSITE-ProRule" id="PRU01360"/>
    </source>
</evidence>
<feature type="domain" description="TonB-dependent receptor-like beta-barrel" evidence="16">
    <location>
        <begin position="252"/>
        <end position="720"/>
    </location>
</feature>
<evidence type="ECO:0000256" key="8">
    <source>
        <dbReference type="ARBA" id="ARBA00023065"/>
    </source>
</evidence>
<feature type="short sequence motif" description="TonB C-terminal box" evidence="13">
    <location>
        <begin position="737"/>
        <end position="754"/>
    </location>
</feature>
<protein>
    <submittedName>
        <fullName evidence="18">TonB-dependent receptor</fullName>
    </submittedName>
</protein>
<reference evidence="18 19" key="1">
    <citation type="submission" date="2023-02" db="EMBL/GenBank/DDBJ databases">
        <title>Description and genomic characterization of Microbulbifer bruguierae sp. nov., isolated from the sediment of mangrove plant Bruguiera sexangula.</title>
        <authorList>
            <person name="Long M."/>
        </authorList>
    </citation>
    <scope>NUCLEOTIDE SEQUENCE [LARGE SCALE GENOMIC DNA]</scope>
    <source>
        <strain evidence="18 19">H12</strain>
    </source>
</reference>
<keyword evidence="10 12" id="KW-0472">Membrane</keyword>
<dbReference type="PROSITE" id="PS51257">
    <property type="entry name" value="PROKAR_LIPOPROTEIN"/>
    <property type="match status" value="1"/>
</dbReference>
<comment type="similarity">
    <text evidence="12 14">Belongs to the TonB-dependent receptor family.</text>
</comment>
<evidence type="ECO:0000256" key="3">
    <source>
        <dbReference type="ARBA" id="ARBA00022452"/>
    </source>
</evidence>
<keyword evidence="8" id="KW-0406">Ion transport</keyword>
<sequence length="754" mass="81713">MRKTITFNPLAVGIMLACGASFSYADKALEEVTVTAQKREQSLQEVPVAVTAFGEDALIENGVADLTDIQKLTPNTTLQVSRGTNSTLTAYIRGIGQQDPLWGFEPGVGIYVDDIYVARPQGAVMDVFDVERIEVLRGPQGTLYGKNTIGGAVKYVTKKMTGENEFKIRGGVGSYNQRDLILSGQVGLGSKVALGGAVATYHRDGFGENILTGAENYNKKIASARVSMEITPNEDWFIRLAADSTIDDSNARFGHLMFDAPTGPEKPLDNVYDHRSNMSPDNSVETGGASATVEWQVSDAITLKSITASRTGDTVTNIDFDSINRTDFDVPAYYKDDQFTQEFQLNWSGDKFNLVSGIYYYEGTAEGGFDAVLGTVDFNAVFGWPAGTVPVGLTQNVSGSVDTESLAVYANYEYALTDKLNMILGGRYTSDEKSARVFKANYAGVYSPMFADHYDGTPALPDTFGDPLTDYSNSKDWSQFSPKAGVNYQFNEDTMMYGSFSSGFKSGGFDMRGDASVTPNTSEGYDPETAETFEIGIKTQLLDNRIRLNAAAFHTDYEDMQVTVQNFDEDSGGFSSAVVNAGQSEIRGLELEMLASITDALTANVVLGYTDADYLEVLTKVPELDAEGEETGNILTVDVADVWKNFQYSPQKTALAQLSYAMDFAGGELVMNSSVSYRSGIQIYAAPTALDVGSVTLVDAGATYFSGTGNWQVSLQGKNLNDEIYRNAGYASGNWITGYYSAPRTVALTGSYNF</sequence>
<name>A0ABY8NB68_9GAMM</name>
<evidence type="ECO:0000256" key="14">
    <source>
        <dbReference type="RuleBase" id="RU003357"/>
    </source>
</evidence>
<dbReference type="InterPro" id="IPR000531">
    <property type="entry name" value="Beta-barrel_TonB"/>
</dbReference>
<dbReference type="Pfam" id="PF00593">
    <property type="entry name" value="TonB_dep_Rec_b-barrel"/>
    <property type="match status" value="1"/>
</dbReference>
<organism evidence="18 19">
    <name type="scientific">Microbulbifer bruguierae</name>
    <dbReference type="NCBI Taxonomy" id="3029061"/>
    <lineage>
        <taxon>Bacteria</taxon>
        <taxon>Pseudomonadati</taxon>
        <taxon>Pseudomonadota</taxon>
        <taxon>Gammaproteobacteria</taxon>
        <taxon>Cellvibrionales</taxon>
        <taxon>Microbulbiferaceae</taxon>
        <taxon>Microbulbifer</taxon>
    </lineage>
</organism>
<keyword evidence="6 15" id="KW-0732">Signal</keyword>
<dbReference type="InterPro" id="IPR012910">
    <property type="entry name" value="Plug_dom"/>
</dbReference>
<dbReference type="PANTHER" id="PTHR32552:SF81">
    <property type="entry name" value="TONB-DEPENDENT OUTER MEMBRANE RECEPTOR"/>
    <property type="match status" value="1"/>
</dbReference>
<dbReference type="PANTHER" id="PTHR32552">
    <property type="entry name" value="FERRICHROME IRON RECEPTOR-RELATED"/>
    <property type="match status" value="1"/>
</dbReference>
<dbReference type="InterPro" id="IPR036942">
    <property type="entry name" value="Beta-barrel_TonB_sf"/>
</dbReference>